<name>A0AAC9KAP3_9PROT</name>
<feature type="transmembrane region" description="Helical" evidence="5">
    <location>
        <begin position="170"/>
        <end position="189"/>
    </location>
</feature>
<keyword evidence="4 5" id="KW-0472">Membrane</keyword>
<evidence type="ECO:0000256" key="2">
    <source>
        <dbReference type="ARBA" id="ARBA00022692"/>
    </source>
</evidence>
<accession>A0AAC9KAP3</accession>
<organism evidence="6 7">
    <name type="scientific">Granulibacter bethesdensis</name>
    <dbReference type="NCBI Taxonomy" id="364410"/>
    <lineage>
        <taxon>Bacteria</taxon>
        <taxon>Pseudomonadati</taxon>
        <taxon>Pseudomonadota</taxon>
        <taxon>Alphaproteobacteria</taxon>
        <taxon>Acetobacterales</taxon>
        <taxon>Acetobacteraceae</taxon>
        <taxon>Granulibacter</taxon>
    </lineage>
</organism>
<keyword evidence="2 5" id="KW-0812">Transmembrane</keyword>
<proteinExistence type="predicted"/>
<sequence>MASPAEYPPMRDDPLPIADRPSVFQPLQRAVTQLEDAPFRAVVMRSLGWALLLLCLLVWLGFKGAGWVPVHWWHGDHWGGWDWLAGIVGAMAIAALGLWLFVPISAAIGGLFADTVAICVERRWYPQWKPATSASLQMQIWDGLALGLRVLVVSLITLPVVLLLPGAGFVLGWVVSAWALGQGLFVSVAMRRMSRADARRLYRTWRGTILVQGGILAAIGMIPAVNLLLPALGPAVMVHVLARITNASRSLLTERQQARPD</sequence>
<feature type="transmembrane region" description="Helical" evidence="5">
    <location>
        <begin position="209"/>
        <end position="229"/>
    </location>
</feature>
<dbReference type="Proteomes" id="UP000182373">
    <property type="component" value="Chromosome"/>
</dbReference>
<evidence type="ECO:0000313" key="7">
    <source>
        <dbReference type="Proteomes" id="UP000182373"/>
    </source>
</evidence>
<protein>
    <submittedName>
        <fullName evidence="6">Membrane spanning protein</fullName>
    </submittedName>
</protein>
<comment type="subcellular location">
    <subcellularLocation>
        <location evidence="1">Membrane</location>
        <topology evidence="1">Multi-pass membrane protein</topology>
    </subcellularLocation>
</comment>
<dbReference type="InterPro" id="IPR059112">
    <property type="entry name" value="CysZ/EI24"/>
</dbReference>
<keyword evidence="3 5" id="KW-1133">Transmembrane helix</keyword>
<dbReference type="AlphaFoldDB" id="A0AAC9KAP3"/>
<gene>
    <name evidence="6" type="ORF">GbCGDNIH9_0401</name>
</gene>
<feature type="transmembrane region" description="Helical" evidence="5">
    <location>
        <begin position="87"/>
        <end position="120"/>
    </location>
</feature>
<reference evidence="7" key="1">
    <citation type="submission" date="2016-11" db="EMBL/GenBank/DDBJ databases">
        <title>Comparative genomic and phenotypic analysis of Granulibacter bethesdensis clinical isolates from patients with chronic granulomatous disease.</title>
        <authorList>
            <person name="Zarember K.A."/>
            <person name="Porcella S.F."/>
            <person name="Chu J."/>
            <person name="Ding L."/>
            <person name="Dahlstrom E."/>
            <person name="Barbian K."/>
            <person name="Martens C."/>
            <person name="Sykora L."/>
            <person name="Kramer S."/>
            <person name="Pettinato A.M."/>
            <person name="Hong H."/>
            <person name="Wald G."/>
            <person name="Berg L.J."/>
            <person name="Rogge L.S."/>
            <person name="Greenberg D.E."/>
            <person name="Falcone E.L."/>
            <person name="Neves J.F."/>
            <person name="Simoes M.J."/>
            <person name="Casal M."/>
            <person name="Rodriguez-Lopez F.C."/>
            <person name="Zelazny A."/>
            <person name="Gallin J.I."/>
            <person name="Holland S.M."/>
        </authorList>
    </citation>
    <scope>NUCLEOTIDE SEQUENCE [LARGE SCALE GENOMIC DNA]</scope>
    <source>
        <strain evidence="7">NIH9.1</strain>
    </source>
</reference>
<evidence type="ECO:0000313" key="6">
    <source>
        <dbReference type="EMBL" id="APH53638.1"/>
    </source>
</evidence>
<dbReference type="EMBL" id="CP018191">
    <property type="protein sequence ID" value="APH53638.1"/>
    <property type="molecule type" value="Genomic_DNA"/>
</dbReference>
<evidence type="ECO:0000256" key="4">
    <source>
        <dbReference type="ARBA" id="ARBA00023136"/>
    </source>
</evidence>
<evidence type="ECO:0000256" key="5">
    <source>
        <dbReference type="SAM" id="Phobius"/>
    </source>
</evidence>
<dbReference type="Pfam" id="PF07264">
    <property type="entry name" value="EI24"/>
    <property type="match status" value="1"/>
</dbReference>
<evidence type="ECO:0000256" key="1">
    <source>
        <dbReference type="ARBA" id="ARBA00004141"/>
    </source>
</evidence>
<feature type="transmembrane region" description="Helical" evidence="5">
    <location>
        <begin position="47"/>
        <end position="67"/>
    </location>
</feature>
<evidence type="ECO:0000256" key="3">
    <source>
        <dbReference type="ARBA" id="ARBA00022989"/>
    </source>
</evidence>
<feature type="transmembrane region" description="Helical" evidence="5">
    <location>
        <begin position="140"/>
        <end position="164"/>
    </location>
</feature>